<evidence type="ECO:0008006" key="2">
    <source>
        <dbReference type="Google" id="ProtNLM"/>
    </source>
</evidence>
<dbReference type="InterPro" id="IPR036511">
    <property type="entry name" value="TGT-like_sf"/>
</dbReference>
<name>X1BLX9_9ZZZZ</name>
<comment type="caution">
    <text evidence="1">The sequence shown here is derived from an EMBL/GenBank/DDBJ whole genome shotgun (WGS) entry which is preliminary data.</text>
</comment>
<dbReference type="GO" id="GO:0006400">
    <property type="term" value="P:tRNA modification"/>
    <property type="evidence" value="ECO:0007669"/>
    <property type="project" value="InterPro"/>
</dbReference>
<organism evidence="1">
    <name type="scientific">marine sediment metagenome</name>
    <dbReference type="NCBI Taxonomy" id="412755"/>
    <lineage>
        <taxon>unclassified sequences</taxon>
        <taxon>metagenomes</taxon>
        <taxon>ecological metagenomes</taxon>
    </lineage>
</organism>
<dbReference type="SUPFAM" id="SSF51713">
    <property type="entry name" value="tRNA-guanine transglycosylase"/>
    <property type="match status" value="1"/>
</dbReference>
<accession>X1BLX9</accession>
<feature type="non-terminal residue" evidence="1">
    <location>
        <position position="37"/>
    </location>
</feature>
<dbReference type="EMBL" id="BART01018033">
    <property type="protein sequence ID" value="GAG85073.1"/>
    <property type="molecule type" value="Genomic_DNA"/>
</dbReference>
<reference evidence="1" key="1">
    <citation type="journal article" date="2014" name="Front. Microbiol.">
        <title>High frequency of phylogenetically diverse reductive dehalogenase-homologous genes in deep subseafloor sedimentary metagenomes.</title>
        <authorList>
            <person name="Kawai M."/>
            <person name="Futagami T."/>
            <person name="Toyoda A."/>
            <person name="Takaki Y."/>
            <person name="Nishi S."/>
            <person name="Hori S."/>
            <person name="Arai W."/>
            <person name="Tsubouchi T."/>
            <person name="Morono Y."/>
            <person name="Uchiyama I."/>
            <person name="Ito T."/>
            <person name="Fujiyama A."/>
            <person name="Inagaki F."/>
            <person name="Takami H."/>
        </authorList>
    </citation>
    <scope>NUCLEOTIDE SEQUENCE</scope>
    <source>
        <strain evidence="1">Expedition CK06-06</strain>
    </source>
</reference>
<gene>
    <name evidence="1" type="ORF">S01H4_34126</name>
</gene>
<proteinExistence type="predicted"/>
<dbReference type="Gene3D" id="3.20.20.105">
    <property type="entry name" value="Queuine tRNA-ribosyltransferase-like"/>
    <property type="match status" value="1"/>
</dbReference>
<sequence>MKFEIKDRDAAGRICKFTTEHGTVTTPNLMPVINPNK</sequence>
<dbReference type="AlphaFoldDB" id="X1BLX9"/>
<protein>
    <recommendedName>
        <fullName evidence="2">tRNA-guanine(15) transglycosylase-like domain-containing protein</fullName>
    </recommendedName>
</protein>
<evidence type="ECO:0000313" key="1">
    <source>
        <dbReference type="EMBL" id="GAG85073.1"/>
    </source>
</evidence>